<dbReference type="InterPro" id="IPR050059">
    <property type="entry name" value="ATP_synthase_B_chain"/>
</dbReference>
<dbReference type="GO" id="GO:0045259">
    <property type="term" value="C:proton-transporting ATP synthase complex"/>
    <property type="evidence" value="ECO:0007669"/>
    <property type="project" value="UniProtKB-KW"/>
</dbReference>
<dbReference type="CDD" id="cd06503">
    <property type="entry name" value="ATP-synt_Fo_b"/>
    <property type="match status" value="1"/>
</dbReference>
<evidence type="ECO:0000256" key="15">
    <source>
        <dbReference type="SAM" id="Coils"/>
    </source>
</evidence>
<comment type="similarity">
    <text evidence="1 13 14">Belongs to the ATPase B chain family.</text>
</comment>
<evidence type="ECO:0000256" key="10">
    <source>
        <dbReference type="ARBA" id="ARBA00025198"/>
    </source>
</evidence>
<dbReference type="GO" id="GO:0016787">
    <property type="term" value="F:hydrolase activity"/>
    <property type="evidence" value="ECO:0007669"/>
    <property type="project" value="UniProtKB-KW"/>
</dbReference>
<protein>
    <recommendedName>
        <fullName evidence="13">ATP synthase subunit b</fullName>
    </recommendedName>
    <alternativeName>
        <fullName evidence="13">ATP synthase F(0) sector subunit b</fullName>
    </alternativeName>
    <alternativeName>
        <fullName evidence="13">ATPase subunit I</fullName>
    </alternativeName>
    <alternativeName>
        <fullName evidence="13">F-type ATPase subunit b</fullName>
        <shortName evidence="13">F-ATPase subunit b</shortName>
    </alternativeName>
</protein>
<evidence type="ECO:0000256" key="1">
    <source>
        <dbReference type="ARBA" id="ARBA00005513"/>
    </source>
</evidence>
<feature type="transmembrane region" description="Helical" evidence="13">
    <location>
        <begin position="29"/>
        <end position="46"/>
    </location>
</feature>
<feature type="coiled-coil region" evidence="15">
    <location>
        <begin position="57"/>
        <end position="131"/>
    </location>
</feature>
<comment type="function">
    <text evidence="10 13">F(1)F(0) ATP synthase produces ATP from ADP in the presence of a proton or sodium gradient. F-type ATPases consist of two structural domains, F(1) containing the extramembraneous catalytic core and F(0) containing the membrane proton channel, linked together by a central stalk and a peripheral stalk. During catalysis, ATP synthesis in the catalytic domain of F(1) is coupled via a rotary mechanism of the central stalk subunits to proton translocation.</text>
</comment>
<keyword evidence="15" id="KW-0175">Coiled coil</keyword>
<accession>B9L7Y3</accession>
<evidence type="ECO:0000256" key="6">
    <source>
        <dbReference type="ARBA" id="ARBA00022989"/>
    </source>
</evidence>
<keyword evidence="13" id="KW-0997">Cell inner membrane</keyword>
<dbReference type="GO" id="GO:0046933">
    <property type="term" value="F:proton-transporting ATP synthase activity, rotational mechanism"/>
    <property type="evidence" value="ECO:0007669"/>
    <property type="project" value="UniProtKB-UniRule"/>
</dbReference>
<keyword evidence="9 13" id="KW-0066">ATP synthesis</keyword>
<dbReference type="PANTHER" id="PTHR33445:SF2">
    <property type="entry name" value="ATP SYNTHASE SUBUNIT B', CHLOROPLASTIC"/>
    <property type="match status" value="1"/>
</dbReference>
<proteinExistence type="inferred from homology"/>
<dbReference type="Pfam" id="PF00430">
    <property type="entry name" value="ATP-synt_B"/>
    <property type="match status" value="1"/>
</dbReference>
<dbReference type="STRING" id="598659.NAMH_0318"/>
<sequence length="167" mass="18906">MKKALLVVFLSAVAFASEAAATGGTDIVARTINFLIFVAILWYLVGNKAITFFRNRKEEIASKFQEVENKLKEAKLKKEELKAKLEEAKIKATEIIEDSKKEAEHIYNSILEETKAELEMLEKHFEEAKIAEIRKAKREAIKAFLEDVLKDVHLTSEDAAKLVLKVA</sequence>
<feature type="signal peptide" evidence="16">
    <location>
        <begin position="1"/>
        <end position="19"/>
    </location>
</feature>
<dbReference type="eggNOG" id="COG0711">
    <property type="taxonomic scope" value="Bacteria"/>
</dbReference>
<gene>
    <name evidence="13" type="primary">atpF</name>
    <name evidence="17" type="ordered locus">NAMH_0318</name>
</gene>
<evidence type="ECO:0000256" key="3">
    <source>
        <dbReference type="ARBA" id="ARBA00022547"/>
    </source>
</evidence>
<evidence type="ECO:0000256" key="2">
    <source>
        <dbReference type="ARBA" id="ARBA00022448"/>
    </source>
</evidence>
<dbReference type="GO" id="GO:0012505">
    <property type="term" value="C:endomembrane system"/>
    <property type="evidence" value="ECO:0007669"/>
    <property type="project" value="UniProtKB-SubCell"/>
</dbReference>
<dbReference type="GO" id="GO:0046961">
    <property type="term" value="F:proton-transporting ATPase activity, rotational mechanism"/>
    <property type="evidence" value="ECO:0007669"/>
    <property type="project" value="TreeGrafter"/>
</dbReference>
<evidence type="ECO:0000256" key="7">
    <source>
        <dbReference type="ARBA" id="ARBA00023065"/>
    </source>
</evidence>
<keyword evidence="18" id="KW-1185">Reference proteome</keyword>
<evidence type="ECO:0000256" key="9">
    <source>
        <dbReference type="ARBA" id="ARBA00023310"/>
    </source>
</evidence>
<dbReference type="GO" id="GO:0005886">
    <property type="term" value="C:plasma membrane"/>
    <property type="evidence" value="ECO:0007669"/>
    <property type="project" value="UniProtKB-SubCell"/>
</dbReference>
<evidence type="ECO:0000313" key="17">
    <source>
        <dbReference type="EMBL" id="ACM93439.1"/>
    </source>
</evidence>
<keyword evidence="17" id="KW-0378">Hydrolase</keyword>
<keyword evidence="8 13" id="KW-0472">Membrane</keyword>
<keyword evidence="3 13" id="KW-0138">CF(0)</keyword>
<evidence type="ECO:0000256" key="5">
    <source>
        <dbReference type="ARBA" id="ARBA00022781"/>
    </source>
</evidence>
<name>B9L7Y3_NAUPA</name>
<keyword evidence="6 13" id="KW-1133">Transmembrane helix</keyword>
<keyword evidence="2 13" id="KW-0813">Transport</keyword>
<reference evidence="17 18" key="1">
    <citation type="journal article" date="2009" name="PLoS Genet.">
        <title>Adaptations to submarine hydrothermal environments exemplified by the genome of Nautilia profundicola.</title>
        <authorList>
            <person name="Campbell B.J."/>
            <person name="Smith J.L."/>
            <person name="Hanson T.E."/>
            <person name="Klotz M.G."/>
            <person name="Stein L.Y."/>
            <person name="Lee C.K."/>
            <person name="Wu D."/>
            <person name="Robinson J.M."/>
            <person name="Khouri H.M."/>
            <person name="Eisen J.A."/>
            <person name="Cary S.C."/>
        </authorList>
    </citation>
    <scope>NUCLEOTIDE SEQUENCE [LARGE SCALE GENOMIC DNA]</scope>
    <source>
        <strain evidence="18">ATCC BAA-1463 / DSM 18972 / AmH</strain>
    </source>
</reference>
<evidence type="ECO:0000256" key="8">
    <source>
        <dbReference type="ARBA" id="ARBA00023136"/>
    </source>
</evidence>
<dbReference type="PANTHER" id="PTHR33445">
    <property type="entry name" value="ATP SYNTHASE SUBUNIT B', CHLOROPLASTIC"/>
    <property type="match status" value="1"/>
</dbReference>
<evidence type="ECO:0000256" key="14">
    <source>
        <dbReference type="RuleBase" id="RU003848"/>
    </source>
</evidence>
<comment type="function">
    <text evidence="11">Component of the F(0) channel, it forms part of the peripheral stalk, linking F(1) to F(0). The b'-subunit is a diverged and duplicated form of b found in plants and photosynthetic bacteria.</text>
</comment>
<dbReference type="Proteomes" id="UP000000448">
    <property type="component" value="Chromosome"/>
</dbReference>
<dbReference type="OrthoDB" id="5373033at2"/>
<feature type="chain" id="PRO_5002886286" description="ATP synthase subunit b" evidence="16">
    <location>
        <begin position="20"/>
        <end position="167"/>
    </location>
</feature>
<dbReference type="AlphaFoldDB" id="B9L7Y3"/>
<keyword evidence="5 13" id="KW-0375">Hydrogen ion transport</keyword>
<dbReference type="HAMAP" id="MF_01398">
    <property type="entry name" value="ATP_synth_b_bprime"/>
    <property type="match status" value="1"/>
</dbReference>
<dbReference type="InterPro" id="IPR002146">
    <property type="entry name" value="ATP_synth_b/b'su_bac/chlpt"/>
</dbReference>
<keyword evidence="7 13" id="KW-0406">Ion transport</keyword>
<organism evidence="17 18">
    <name type="scientific">Nautilia profundicola (strain ATCC BAA-1463 / DSM 18972 / AmH)</name>
    <dbReference type="NCBI Taxonomy" id="598659"/>
    <lineage>
        <taxon>Bacteria</taxon>
        <taxon>Pseudomonadati</taxon>
        <taxon>Campylobacterota</taxon>
        <taxon>Epsilonproteobacteria</taxon>
        <taxon>Nautiliales</taxon>
        <taxon>Nautiliaceae</taxon>
        <taxon>Nautilia</taxon>
    </lineage>
</organism>
<keyword evidence="16" id="KW-0732">Signal</keyword>
<evidence type="ECO:0000256" key="11">
    <source>
        <dbReference type="ARBA" id="ARBA00025614"/>
    </source>
</evidence>
<evidence type="ECO:0000256" key="12">
    <source>
        <dbReference type="ARBA" id="ARBA00037847"/>
    </source>
</evidence>
<keyword evidence="4 13" id="KW-0812">Transmembrane</keyword>
<evidence type="ECO:0000256" key="16">
    <source>
        <dbReference type="SAM" id="SignalP"/>
    </source>
</evidence>
<evidence type="ECO:0000256" key="13">
    <source>
        <dbReference type="HAMAP-Rule" id="MF_01398"/>
    </source>
</evidence>
<evidence type="ECO:0000256" key="4">
    <source>
        <dbReference type="ARBA" id="ARBA00022692"/>
    </source>
</evidence>
<comment type="subcellular location">
    <subcellularLocation>
        <location evidence="13">Cell inner membrane</location>
        <topology evidence="13">Single-pass membrane protein</topology>
    </subcellularLocation>
    <subcellularLocation>
        <location evidence="12">Endomembrane system</location>
        <topology evidence="12">Single-pass membrane protein</topology>
    </subcellularLocation>
</comment>
<dbReference type="RefSeq" id="WP_015902491.1">
    <property type="nucleotide sequence ID" value="NC_012115.1"/>
</dbReference>
<dbReference type="EMBL" id="CP001279">
    <property type="protein sequence ID" value="ACM93439.1"/>
    <property type="molecule type" value="Genomic_DNA"/>
</dbReference>
<dbReference type="HOGENOM" id="CLU_129781_0_0_7"/>
<comment type="subunit">
    <text evidence="13">F-type ATPases have 2 components, F(1) - the catalytic core - and F(0) - the membrane proton channel. F(1) has five subunits: alpha(3), beta(3), gamma(1), delta(1), epsilon(1). F(0) has three main subunits: a(1), b(2) and c(10-14). The alpha and beta chains form an alternating ring which encloses part of the gamma chain. F(1) is attached to F(0) by a central stalk formed by the gamma and epsilon chains, while a peripheral stalk is formed by the delta and b chains.</text>
</comment>
<keyword evidence="13" id="KW-1003">Cell membrane</keyword>
<dbReference type="KEGG" id="nam:NAMH_0318"/>
<evidence type="ECO:0000313" key="18">
    <source>
        <dbReference type="Proteomes" id="UP000000448"/>
    </source>
</evidence>